<dbReference type="GO" id="GO:0008966">
    <property type="term" value="F:phosphoglucosamine mutase activity"/>
    <property type="evidence" value="ECO:0007669"/>
    <property type="project" value="UniProtKB-UniRule"/>
</dbReference>
<feature type="binding site" evidence="9">
    <location>
        <position position="244"/>
    </location>
    <ligand>
        <name>Mg(2+)</name>
        <dbReference type="ChEBI" id="CHEBI:18420"/>
    </ligand>
</feature>
<dbReference type="GO" id="GO:0004615">
    <property type="term" value="F:phosphomannomutase activity"/>
    <property type="evidence" value="ECO:0007669"/>
    <property type="project" value="TreeGrafter"/>
</dbReference>
<dbReference type="GO" id="GO:0006048">
    <property type="term" value="P:UDP-N-acetylglucosamine biosynthetic process"/>
    <property type="evidence" value="ECO:0007669"/>
    <property type="project" value="TreeGrafter"/>
</dbReference>
<dbReference type="Pfam" id="PF00408">
    <property type="entry name" value="PGM_PMM_IV"/>
    <property type="match status" value="1"/>
</dbReference>
<dbReference type="FunFam" id="3.40.120.10:FF:000002">
    <property type="entry name" value="Phosphoglucosamine mutase"/>
    <property type="match status" value="1"/>
</dbReference>
<dbReference type="FunFam" id="3.30.310.50:FF:000001">
    <property type="entry name" value="Phosphoglucosamine mutase"/>
    <property type="match status" value="1"/>
</dbReference>
<keyword evidence="5 9" id="KW-0413">Isomerase</keyword>
<feature type="domain" description="Alpha-D-phosphohexomutase alpha/beta/alpha" evidence="15">
    <location>
        <begin position="261"/>
        <end position="373"/>
    </location>
</feature>
<dbReference type="NCBIfam" id="TIGR01455">
    <property type="entry name" value="glmM"/>
    <property type="match status" value="1"/>
</dbReference>
<dbReference type="InterPro" id="IPR005845">
    <property type="entry name" value="A-D-PHexomutase_a/b/a-II"/>
</dbReference>
<feature type="binding site" evidence="9">
    <location>
        <position position="248"/>
    </location>
    <ligand>
        <name>Mg(2+)</name>
        <dbReference type="ChEBI" id="CHEBI:18420"/>
    </ligand>
</feature>
<dbReference type="FunFam" id="3.40.120.10:FF:000001">
    <property type="entry name" value="Phosphoglucosamine mutase"/>
    <property type="match status" value="1"/>
</dbReference>
<feature type="modified residue" description="Phosphoserine" evidence="9">
    <location>
        <position position="102"/>
    </location>
</feature>
<feature type="domain" description="Alpha-D-phosphohexomutase alpha/beta/alpha" evidence="13">
    <location>
        <begin position="3"/>
        <end position="136"/>
    </location>
</feature>
<evidence type="ECO:0000313" key="16">
    <source>
        <dbReference type="EMBL" id="SHG69754.1"/>
    </source>
</evidence>
<dbReference type="RefSeq" id="WP_073090354.1">
    <property type="nucleotide sequence ID" value="NZ_FQWY01000009.1"/>
</dbReference>
<dbReference type="EC" id="5.4.2.10" evidence="7 9"/>
<dbReference type="PANTHER" id="PTHR42946:SF1">
    <property type="entry name" value="PHOSPHOGLUCOMUTASE (ALPHA-D-GLUCOSE-1,6-BISPHOSPHATE-DEPENDENT)"/>
    <property type="match status" value="1"/>
</dbReference>
<comment type="similarity">
    <text evidence="1 9 10">Belongs to the phosphohexose mutase family.</text>
</comment>
<evidence type="ECO:0000256" key="4">
    <source>
        <dbReference type="ARBA" id="ARBA00022842"/>
    </source>
</evidence>
<feature type="domain" description="Alpha-D-phosphohexomutase alpha/beta/alpha" evidence="14">
    <location>
        <begin position="160"/>
        <end position="257"/>
    </location>
</feature>
<evidence type="ECO:0000256" key="5">
    <source>
        <dbReference type="ARBA" id="ARBA00023235"/>
    </source>
</evidence>
<evidence type="ECO:0000256" key="6">
    <source>
        <dbReference type="ARBA" id="ARBA00050364"/>
    </source>
</evidence>
<evidence type="ECO:0000256" key="2">
    <source>
        <dbReference type="ARBA" id="ARBA00022553"/>
    </source>
</evidence>
<dbReference type="STRING" id="1123382.SAMN02745221_00784"/>
<dbReference type="InterPro" id="IPR016055">
    <property type="entry name" value="A-D-PHexomutase_a/b/a-I/II/III"/>
</dbReference>
<evidence type="ECO:0000256" key="3">
    <source>
        <dbReference type="ARBA" id="ARBA00022723"/>
    </source>
</evidence>
<dbReference type="CDD" id="cd05802">
    <property type="entry name" value="GlmM"/>
    <property type="match status" value="1"/>
</dbReference>
<keyword evidence="2 9" id="KW-0597">Phosphoprotein</keyword>
<dbReference type="Gene3D" id="3.40.120.10">
    <property type="entry name" value="Alpha-D-Glucose-1,6-Bisphosphate, subunit A, domain 3"/>
    <property type="match status" value="3"/>
</dbReference>
<evidence type="ECO:0000259" key="13">
    <source>
        <dbReference type="Pfam" id="PF02878"/>
    </source>
</evidence>
<keyword evidence="3 9" id="KW-0479">Metal-binding</keyword>
<dbReference type="GO" id="GO:0005975">
    <property type="term" value="P:carbohydrate metabolic process"/>
    <property type="evidence" value="ECO:0007669"/>
    <property type="project" value="InterPro"/>
</dbReference>
<feature type="domain" description="Alpha-D-phosphohexomutase C-terminal" evidence="12">
    <location>
        <begin position="377"/>
        <end position="443"/>
    </location>
</feature>
<evidence type="ECO:0000256" key="8">
    <source>
        <dbReference type="ARBA" id="ARBA00068193"/>
    </source>
</evidence>
<feature type="binding site" description="via phosphate group" evidence="9">
    <location>
        <position position="102"/>
    </location>
    <ligand>
        <name>Mg(2+)</name>
        <dbReference type="ChEBI" id="CHEBI:18420"/>
    </ligand>
</feature>
<organism evidence="16 17">
    <name type="scientific">Thermosyntropha lipolytica DSM 11003</name>
    <dbReference type="NCBI Taxonomy" id="1123382"/>
    <lineage>
        <taxon>Bacteria</taxon>
        <taxon>Bacillati</taxon>
        <taxon>Bacillota</taxon>
        <taxon>Clostridia</taxon>
        <taxon>Eubacteriales</taxon>
        <taxon>Syntrophomonadaceae</taxon>
        <taxon>Thermosyntropha</taxon>
    </lineage>
</organism>
<evidence type="ECO:0000259" key="12">
    <source>
        <dbReference type="Pfam" id="PF00408"/>
    </source>
</evidence>
<keyword evidence="17" id="KW-1185">Reference proteome</keyword>
<dbReference type="InterPro" id="IPR005841">
    <property type="entry name" value="Alpha-D-phosphohexomutase_SF"/>
</dbReference>
<dbReference type="InterPro" id="IPR036900">
    <property type="entry name" value="A-D-PHexomutase_C_sf"/>
</dbReference>
<evidence type="ECO:0000259" key="14">
    <source>
        <dbReference type="Pfam" id="PF02879"/>
    </source>
</evidence>
<proteinExistence type="inferred from homology"/>
<dbReference type="PRINTS" id="PR00509">
    <property type="entry name" value="PGMPMM"/>
</dbReference>
<gene>
    <name evidence="9" type="primary">glmM</name>
    <name evidence="16" type="ORF">SAMN02745221_00784</name>
</gene>
<evidence type="ECO:0000256" key="10">
    <source>
        <dbReference type="RuleBase" id="RU004326"/>
    </source>
</evidence>
<dbReference type="HAMAP" id="MF_01554_B">
    <property type="entry name" value="GlmM_B"/>
    <property type="match status" value="1"/>
</dbReference>
<accession>A0A1M5LXD0</accession>
<dbReference type="GO" id="GO:0005829">
    <property type="term" value="C:cytosol"/>
    <property type="evidence" value="ECO:0007669"/>
    <property type="project" value="TreeGrafter"/>
</dbReference>
<protein>
    <recommendedName>
        <fullName evidence="8 9">Phosphoglucosamine mutase</fullName>
        <ecNumber evidence="7 9">5.4.2.10</ecNumber>
    </recommendedName>
</protein>
<dbReference type="OrthoDB" id="9806956at2"/>
<dbReference type="InterPro" id="IPR005844">
    <property type="entry name" value="A-D-PHexomutase_a/b/a-I"/>
</dbReference>
<evidence type="ECO:0000259" key="15">
    <source>
        <dbReference type="Pfam" id="PF02880"/>
    </source>
</evidence>
<dbReference type="Pfam" id="PF02880">
    <property type="entry name" value="PGM_PMM_III"/>
    <property type="match status" value="1"/>
</dbReference>
<dbReference type="Proteomes" id="UP000242329">
    <property type="component" value="Unassembled WGS sequence"/>
</dbReference>
<dbReference type="InterPro" id="IPR005846">
    <property type="entry name" value="A-D-PHexomutase_a/b/a-III"/>
</dbReference>
<comment type="cofactor">
    <cofactor evidence="9">
        <name>Mg(2+)</name>
        <dbReference type="ChEBI" id="CHEBI:18420"/>
    </cofactor>
    <text evidence="9">Binds 1 Mg(2+) ion per subunit.</text>
</comment>
<keyword evidence="4 9" id="KW-0460">Magnesium</keyword>
<dbReference type="InterPro" id="IPR006352">
    <property type="entry name" value="GlmM_bact"/>
</dbReference>
<dbReference type="GO" id="GO:0009252">
    <property type="term" value="P:peptidoglycan biosynthetic process"/>
    <property type="evidence" value="ECO:0007669"/>
    <property type="project" value="TreeGrafter"/>
</dbReference>
<dbReference type="SUPFAM" id="SSF55957">
    <property type="entry name" value="Phosphoglucomutase, C-terminal domain"/>
    <property type="match status" value="1"/>
</dbReference>
<feature type="active site" description="Phosphoserine intermediate" evidence="9">
    <location>
        <position position="102"/>
    </location>
</feature>
<dbReference type="InterPro" id="IPR005843">
    <property type="entry name" value="A-D-PHexomutase_C"/>
</dbReference>
<comment type="function">
    <text evidence="9 11">Catalyzes the conversion of glucosamine-6-phosphate to glucosamine-1-phosphate.</text>
</comment>
<feature type="binding site" evidence="9">
    <location>
        <position position="246"/>
    </location>
    <ligand>
        <name>Mg(2+)</name>
        <dbReference type="ChEBI" id="CHEBI:18420"/>
    </ligand>
</feature>
<dbReference type="EMBL" id="FQWY01000009">
    <property type="protein sequence ID" value="SHG69754.1"/>
    <property type="molecule type" value="Genomic_DNA"/>
</dbReference>
<dbReference type="PROSITE" id="PS00710">
    <property type="entry name" value="PGM_PMM"/>
    <property type="match status" value="1"/>
</dbReference>
<evidence type="ECO:0000256" key="7">
    <source>
        <dbReference type="ARBA" id="ARBA00066330"/>
    </source>
</evidence>
<dbReference type="Gene3D" id="3.30.310.50">
    <property type="entry name" value="Alpha-D-phosphohexomutase, C-terminal domain"/>
    <property type="match status" value="1"/>
</dbReference>
<evidence type="ECO:0000256" key="9">
    <source>
        <dbReference type="HAMAP-Rule" id="MF_01554"/>
    </source>
</evidence>
<dbReference type="PANTHER" id="PTHR42946">
    <property type="entry name" value="PHOSPHOHEXOSE MUTASE"/>
    <property type="match status" value="1"/>
</dbReference>
<dbReference type="Pfam" id="PF02878">
    <property type="entry name" value="PGM_PMM_I"/>
    <property type="match status" value="1"/>
</dbReference>
<evidence type="ECO:0000313" key="17">
    <source>
        <dbReference type="Proteomes" id="UP000242329"/>
    </source>
</evidence>
<name>A0A1M5LXD0_9FIRM</name>
<dbReference type="GO" id="GO:0000287">
    <property type="term" value="F:magnesium ion binding"/>
    <property type="evidence" value="ECO:0007669"/>
    <property type="project" value="UniProtKB-UniRule"/>
</dbReference>
<dbReference type="InterPro" id="IPR050060">
    <property type="entry name" value="Phosphoglucosamine_mutase"/>
</dbReference>
<evidence type="ECO:0000256" key="11">
    <source>
        <dbReference type="RuleBase" id="RU004327"/>
    </source>
</evidence>
<reference evidence="17" key="1">
    <citation type="submission" date="2016-11" db="EMBL/GenBank/DDBJ databases">
        <authorList>
            <person name="Varghese N."/>
            <person name="Submissions S."/>
        </authorList>
    </citation>
    <scope>NUCLEOTIDE SEQUENCE [LARGE SCALE GENOMIC DNA]</scope>
    <source>
        <strain evidence="17">DSM 11003</strain>
    </source>
</reference>
<dbReference type="InterPro" id="IPR016066">
    <property type="entry name" value="A-D-PHexomutase_CS"/>
</dbReference>
<dbReference type="NCBIfam" id="NF008139">
    <property type="entry name" value="PRK10887.1"/>
    <property type="match status" value="1"/>
</dbReference>
<dbReference type="Pfam" id="PF02879">
    <property type="entry name" value="PGM_PMM_II"/>
    <property type="match status" value="1"/>
</dbReference>
<dbReference type="SUPFAM" id="SSF53738">
    <property type="entry name" value="Phosphoglucomutase, first 3 domains"/>
    <property type="match status" value="3"/>
</dbReference>
<sequence length="449" mass="48430">MGTLFGTDGVRGIANAELTPEMAFALGRAGSYVLSASNYRAKPCILVGRDTRISGDMLEAALIAGICSTGADVLRAGVITTPAVAYLTRAYKASCGIVISASHNPVEDNGIKFFGPDGYKLPDEVEEEIEKLVREGTDSLPRPVGAAVGRIYELDDALSKYIDYLQGAYELEEDLKGLTVVLDCAHGAAYKAGPMLWERLGAKVIPINNKPDGVNINYKCGSTHMESLKEAVKLYQADLGIAYDGDADRCLAVDERGKELDGDQIMLICALDMKRRGILKPLQVVATVMSNIGLEVALRRENISVISCKVGDRYVLEKMKETGSIIGGEQSGHIIFSRYATTGDGLLTSIKLAEVVKRSGLPLSQLAGEMTKYPQILVNVRVENKEEILKRPAVVEVLKEAEARLGDCGKLVVRPSGTEPLVRIMAQGPDEALLKEVIAEIKEAVEKES</sequence>
<dbReference type="AlphaFoldDB" id="A0A1M5LXD0"/>
<comment type="PTM">
    <text evidence="9">Activated by phosphorylation.</text>
</comment>
<evidence type="ECO:0000256" key="1">
    <source>
        <dbReference type="ARBA" id="ARBA00010231"/>
    </source>
</evidence>
<comment type="catalytic activity">
    <reaction evidence="6 9 11">
        <text>alpha-D-glucosamine 1-phosphate = D-glucosamine 6-phosphate</text>
        <dbReference type="Rhea" id="RHEA:23424"/>
        <dbReference type="ChEBI" id="CHEBI:58516"/>
        <dbReference type="ChEBI" id="CHEBI:58725"/>
        <dbReference type="EC" id="5.4.2.10"/>
    </reaction>
</comment>